<evidence type="ECO:0000256" key="7">
    <source>
        <dbReference type="ARBA" id="ARBA00022699"/>
    </source>
</evidence>
<evidence type="ECO:0000256" key="3">
    <source>
        <dbReference type="ARBA" id="ARBA00022483"/>
    </source>
</evidence>
<organism evidence="13 14">
    <name type="scientific">Trichonephila inaurata madagascariensis</name>
    <dbReference type="NCBI Taxonomy" id="2747483"/>
    <lineage>
        <taxon>Eukaryota</taxon>
        <taxon>Metazoa</taxon>
        <taxon>Ecdysozoa</taxon>
        <taxon>Arthropoda</taxon>
        <taxon>Chelicerata</taxon>
        <taxon>Arachnida</taxon>
        <taxon>Araneae</taxon>
        <taxon>Araneomorphae</taxon>
        <taxon>Entelegynae</taxon>
        <taxon>Araneoidea</taxon>
        <taxon>Nephilidae</taxon>
        <taxon>Trichonephila</taxon>
        <taxon>Trichonephila inaurata</taxon>
    </lineage>
</organism>
<dbReference type="Proteomes" id="UP000886998">
    <property type="component" value="Unassembled WGS sequence"/>
</dbReference>
<comment type="subcellular location">
    <subcellularLocation>
        <location evidence="2">Secreted</location>
    </subcellularLocation>
    <subcellularLocation>
        <location evidence="1">Target cell membrane</location>
    </subcellularLocation>
</comment>
<dbReference type="PROSITE" id="PS50088">
    <property type="entry name" value="ANK_REPEAT"/>
    <property type="match status" value="5"/>
</dbReference>
<dbReference type="GO" id="GO:0044218">
    <property type="term" value="C:other organism cell membrane"/>
    <property type="evidence" value="ECO:0007669"/>
    <property type="project" value="UniProtKB-KW"/>
</dbReference>
<keyword evidence="11" id="KW-1053">Target membrane</keyword>
<feature type="repeat" description="ANK" evidence="12">
    <location>
        <begin position="107"/>
        <end position="139"/>
    </location>
</feature>
<dbReference type="PROSITE" id="PS50297">
    <property type="entry name" value="ANK_REP_REGION"/>
    <property type="match status" value="5"/>
</dbReference>
<dbReference type="SMART" id="SM00248">
    <property type="entry name" value="ANK"/>
    <property type="match status" value="7"/>
</dbReference>
<dbReference type="PANTHER" id="PTHR24171:SF9">
    <property type="entry name" value="ANKYRIN REPEAT DOMAIN-CONTAINING PROTEIN 39"/>
    <property type="match status" value="1"/>
</dbReference>
<dbReference type="GO" id="GO:0044231">
    <property type="term" value="C:host cell presynaptic membrane"/>
    <property type="evidence" value="ECO:0007669"/>
    <property type="project" value="UniProtKB-KW"/>
</dbReference>
<dbReference type="AlphaFoldDB" id="A0A8X6Y3K8"/>
<evidence type="ECO:0000256" key="12">
    <source>
        <dbReference type="PROSITE-ProRule" id="PRU00023"/>
    </source>
</evidence>
<dbReference type="GO" id="GO:0005576">
    <property type="term" value="C:extracellular region"/>
    <property type="evidence" value="ECO:0007669"/>
    <property type="project" value="UniProtKB-SubCell"/>
</dbReference>
<keyword evidence="8" id="KW-0677">Repeat</keyword>
<dbReference type="InterPro" id="IPR037027">
    <property type="entry name" value="YqgF/RNaseH-like_dom_sf"/>
</dbReference>
<protein>
    <submittedName>
        <fullName evidence="13">Putative pre-16S rRNA nuclease</fullName>
    </submittedName>
</protein>
<dbReference type="GO" id="GO:0006887">
    <property type="term" value="P:exocytosis"/>
    <property type="evidence" value="ECO:0007669"/>
    <property type="project" value="UniProtKB-KW"/>
</dbReference>
<dbReference type="Pfam" id="PF12796">
    <property type="entry name" value="Ank_2"/>
    <property type="match status" value="2"/>
</dbReference>
<dbReference type="Pfam" id="PF03652">
    <property type="entry name" value="RuvX"/>
    <property type="match status" value="1"/>
</dbReference>
<dbReference type="GO" id="GO:0090729">
    <property type="term" value="F:toxin activity"/>
    <property type="evidence" value="ECO:0007669"/>
    <property type="project" value="UniProtKB-KW"/>
</dbReference>
<keyword evidence="11" id="KW-0472">Membrane</keyword>
<evidence type="ECO:0000256" key="11">
    <source>
        <dbReference type="ARBA" id="ARBA00023298"/>
    </source>
</evidence>
<feature type="repeat" description="ANK" evidence="12">
    <location>
        <begin position="434"/>
        <end position="466"/>
    </location>
</feature>
<dbReference type="GO" id="GO:0006364">
    <property type="term" value="P:rRNA processing"/>
    <property type="evidence" value="ECO:0007669"/>
    <property type="project" value="InterPro"/>
</dbReference>
<feature type="repeat" description="ANK" evidence="12">
    <location>
        <begin position="467"/>
        <end position="499"/>
    </location>
</feature>
<keyword evidence="10 12" id="KW-0040">ANK repeat</keyword>
<feature type="repeat" description="ANK" evidence="12">
    <location>
        <begin position="189"/>
        <end position="222"/>
    </location>
</feature>
<evidence type="ECO:0000256" key="2">
    <source>
        <dbReference type="ARBA" id="ARBA00004613"/>
    </source>
</evidence>
<evidence type="ECO:0000256" key="9">
    <source>
        <dbReference type="ARBA" id="ARBA00023028"/>
    </source>
</evidence>
<reference evidence="13" key="1">
    <citation type="submission" date="2020-08" db="EMBL/GenBank/DDBJ databases">
        <title>Multicomponent nature underlies the extraordinary mechanical properties of spider dragline silk.</title>
        <authorList>
            <person name="Kono N."/>
            <person name="Nakamura H."/>
            <person name="Mori M."/>
            <person name="Yoshida Y."/>
            <person name="Ohtoshi R."/>
            <person name="Malay A.D."/>
            <person name="Moran D.A.P."/>
            <person name="Tomita M."/>
            <person name="Numata K."/>
            <person name="Arakawa K."/>
        </authorList>
    </citation>
    <scope>NUCLEOTIDE SEQUENCE</scope>
</reference>
<dbReference type="SUPFAM" id="SSF48403">
    <property type="entry name" value="Ankyrin repeat"/>
    <property type="match status" value="2"/>
</dbReference>
<feature type="repeat" description="ANK" evidence="12">
    <location>
        <begin position="141"/>
        <end position="188"/>
    </location>
</feature>
<keyword evidence="5" id="KW-1052">Target cell membrane</keyword>
<keyword evidence="9" id="KW-0638">Presynaptic neurotoxin</keyword>
<dbReference type="Gene3D" id="1.25.40.20">
    <property type="entry name" value="Ankyrin repeat-containing domain"/>
    <property type="match status" value="3"/>
</dbReference>
<accession>A0A8X6Y3K8</accession>
<evidence type="ECO:0000256" key="10">
    <source>
        <dbReference type="ARBA" id="ARBA00023043"/>
    </source>
</evidence>
<evidence type="ECO:0000256" key="5">
    <source>
        <dbReference type="ARBA" id="ARBA00022537"/>
    </source>
</evidence>
<dbReference type="PANTHER" id="PTHR24171">
    <property type="entry name" value="ANKYRIN REPEAT DOMAIN-CONTAINING PROTEIN 39-RELATED"/>
    <property type="match status" value="1"/>
</dbReference>
<evidence type="ECO:0000256" key="4">
    <source>
        <dbReference type="ARBA" id="ARBA00022525"/>
    </source>
</evidence>
<keyword evidence="6" id="KW-0800">Toxin</keyword>
<dbReference type="InterPro" id="IPR036770">
    <property type="entry name" value="Ankyrin_rpt-contain_sf"/>
</dbReference>
<proteinExistence type="predicted"/>
<name>A0A8X6Y3K8_9ARAC</name>
<evidence type="ECO:0000256" key="6">
    <source>
        <dbReference type="ARBA" id="ARBA00022656"/>
    </source>
</evidence>
<dbReference type="Pfam" id="PF13637">
    <property type="entry name" value="Ank_4"/>
    <property type="match status" value="1"/>
</dbReference>
<sequence>MLHRNPDEFLKSIPKDKRIMCLDMGEKQIGIAFSDKTQLIATAHSVYYRKNMSKDLGYLHRIFKGNEAGSMVLRRGSFLRAAAKHNCGKVVELLTERGANIDLKGEKGETPLFSAVKEGHINMARFLIEKGADINVQCSYNGYTALHTAVDKSNPSMMKQFNKVNTADYIEIIKLLIEKGADINVQDNYGGTPLHLAVTFGNLKATTLLLEQEGIDISKRTTKVGFDVLHLSVRADMRFGQKCSEALIRYTLAKNPTAEKPGYLNEEPYKEISRYWNECHIEIKKLKEQKVDSNSEVSFHDILATRRNKLASIVNERMAAILERGDYKKEFPIYANEIESQFGKKMVGMKKILQEINSDHSINEENIIEEIAKKLQKTNLNAYYKWRKDHFNINCTSAALNCNLVLVATGHNYERIVRCLARKGADVNVEDSKYEATPLHWAVKNGNMGITKSLIEGGADVNFQDKEGNTPLHRAAVNCHVEIVRFLLRNGANPCAVDKNRSTPLYKVIDVVIMGMPWRLRRLSVIEWSNMMYSAGQVGRLLIKYMLKQNSKGNKLADYMSNENIAEALEIGNYKNELYPFSGVAESGRQGDLKR</sequence>
<gene>
    <name evidence="13" type="primary">WRi_001100</name>
    <name evidence="13" type="ORF">TNIN_39121</name>
</gene>
<dbReference type="InterPro" id="IPR005227">
    <property type="entry name" value="YqgF"/>
</dbReference>
<evidence type="ECO:0000313" key="13">
    <source>
        <dbReference type="EMBL" id="GFY65411.1"/>
    </source>
</evidence>
<dbReference type="PRINTS" id="PR01415">
    <property type="entry name" value="ANKYRIN"/>
</dbReference>
<evidence type="ECO:0000313" key="14">
    <source>
        <dbReference type="Proteomes" id="UP000886998"/>
    </source>
</evidence>
<keyword evidence="3" id="KW-0268">Exocytosis</keyword>
<comment type="caution">
    <text evidence="13">The sequence shown here is derived from an EMBL/GenBank/DDBJ whole genome shotgun (WGS) entry which is preliminary data.</text>
</comment>
<keyword evidence="7" id="KW-0528">Neurotoxin</keyword>
<dbReference type="Gene3D" id="3.30.420.140">
    <property type="entry name" value="YqgF/RNase H-like domain"/>
    <property type="match status" value="1"/>
</dbReference>
<dbReference type="OrthoDB" id="7770266at2759"/>
<evidence type="ECO:0000256" key="8">
    <source>
        <dbReference type="ARBA" id="ARBA00022737"/>
    </source>
</evidence>
<dbReference type="SUPFAM" id="SSF53098">
    <property type="entry name" value="Ribonuclease H-like"/>
    <property type="match status" value="1"/>
</dbReference>
<dbReference type="EMBL" id="BMAV01015538">
    <property type="protein sequence ID" value="GFY65411.1"/>
    <property type="molecule type" value="Genomic_DNA"/>
</dbReference>
<dbReference type="InterPro" id="IPR012337">
    <property type="entry name" value="RNaseH-like_sf"/>
</dbReference>
<keyword evidence="14" id="KW-1185">Reference proteome</keyword>
<keyword evidence="4" id="KW-0964">Secreted</keyword>
<dbReference type="InterPro" id="IPR002110">
    <property type="entry name" value="Ankyrin_rpt"/>
</dbReference>
<evidence type="ECO:0000256" key="1">
    <source>
        <dbReference type="ARBA" id="ARBA00004175"/>
    </source>
</evidence>